<sequence>MDNVSFGILIGQKRRADTVEAVGVALAERLGQANQQRQADAQAITALEEENEVLRARVADLELKLALKESTAVASQAVVDAFKEYHPDSPLLVQVGTLKNGSPLRRSTGIWIEAFDEAARKRNVSNPEVYRVG</sequence>
<gene>
    <name evidence="2" type="ORF">JJL56_01995</name>
</gene>
<evidence type="ECO:0000256" key="1">
    <source>
        <dbReference type="SAM" id="Coils"/>
    </source>
</evidence>
<name>A0ABS1HS23_9PROT</name>
<keyword evidence="1" id="KW-0175">Coiled coil</keyword>
<protein>
    <submittedName>
        <fullName evidence="2">Uncharacterized protein</fullName>
    </submittedName>
</protein>
<evidence type="ECO:0000313" key="2">
    <source>
        <dbReference type="EMBL" id="MBK4717631.1"/>
    </source>
</evidence>
<dbReference type="RefSeq" id="WP_200483992.1">
    <property type="nucleotide sequence ID" value="NZ_JAEPIV010000001.1"/>
</dbReference>
<dbReference type="EMBL" id="JAEPIV010000001">
    <property type="protein sequence ID" value="MBK4717631.1"/>
    <property type="molecule type" value="Genomic_DNA"/>
</dbReference>
<feature type="coiled-coil region" evidence="1">
    <location>
        <begin position="30"/>
        <end position="71"/>
    </location>
</feature>
<keyword evidence="3" id="KW-1185">Reference proteome</keyword>
<accession>A0ABS1HS23</accession>
<evidence type="ECO:0000313" key="3">
    <source>
        <dbReference type="Proteomes" id="UP000654452"/>
    </source>
</evidence>
<organism evidence="2 3">
    <name type="scientific">Azospirillum aestuarii</name>
    <dbReference type="NCBI Taxonomy" id="2802052"/>
    <lineage>
        <taxon>Bacteria</taxon>
        <taxon>Pseudomonadati</taxon>
        <taxon>Pseudomonadota</taxon>
        <taxon>Alphaproteobacteria</taxon>
        <taxon>Rhodospirillales</taxon>
        <taxon>Azospirillaceae</taxon>
        <taxon>Azospirillum</taxon>
    </lineage>
</organism>
<proteinExistence type="predicted"/>
<reference evidence="2 3" key="1">
    <citation type="submission" date="2021-01" db="EMBL/GenBank/DDBJ databases">
        <title>Azospirillum sp. YIM DDC1 draft genome.</title>
        <authorList>
            <person name="Wang Y.-X."/>
        </authorList>
    </citation>
    <scope>NUCLEOTIDE SEQUENCE [LARGE SCALE GENOMIC DNA]</scope>
    <source>
        <strain evidence="2 3">YIM DDC1</strain>
    </source>
</reference>
<dbReference type="Proteomes" id="UP000654452">
    <property type="component" value="Unassembled WGS sequence"/>
</dbReference>
<comment type="caution">
    <text evidence="2">The sequence shown here is derived from an EMBL/GenBank/DDBJ whole genome shotgun (WGS) entry which is preliminary data.</text>
</comment>